<name>A0A3M8WHZ7_9ACTN</name>
<proteinExistence type="predicted"/>
<dbReference type="Proteomes" id="UP000275401">
    <property type="component" value="Unassembled WGS sequence"/>
</dbReference>
<keyword evidence="3" id="KW-1185">Reference proteome</keyword>
<evidence type="ECO:0000313" key="2">
    <source>
        <dbReference type="EMBL" id="RNG28321.1"/>
    </source>
</evidence>
<organism evidence="2 3">
    <name type="scientific">Streptomyces botrytidirepellens</name>
    <dbReference type="NCBI Taxonomy" id="2486417"/>
    <lineage>
        <taxon>Bacteria</taxon>
        <taxon>Bacillati</taxon>
        <taxon>Actinomycetota</taxon>
        <taxon>Actinomycetes</taxon>
        <taxon>Kitasatosporales</taxon>
        <taxon>Streptomycetaceae</taxon>
        <taxon>Streptomyces</taxon>
    </lineage>
</organism>
<evidence type="ECO:0000313" key="3">
    <source>
        <dbReference type="Proteomes" id="UP000275401"/>
    </source>
</evidence>
<gene>
    <name evidence="2" type="ORF">EEJ42_12190</name>
</gene>
<protein>
    <submittedName>
        <fullName evidence="2">Uncharacterized protein</fullName>
    </submittedName>
</protein>
<comment type="caution">
    <text evidence="2">The sequence shown here is derived from an EMBL/GenBank/DDBJ whole genome shotgun (WGS) entry which is preliminary data.</text>
</comment>
<reference evidence="2 3" key="1">
    <citation type="submission" date="2018-11" db="EMBL/GenBank/DDBJ databases">
        <title>The Potential of Streptomyces as Biocontrol Agents against the Tomato grey mould, Botrytis cinerea (Gray mold) Frontiers in Microbiology.</title>
        <authorList>
            <person name="Li D."/>
        </authorList>
    </citation>
    <scope>NUCLEOTIDE SEQUENCE [LARGE SCALE GENOMIC DNA]</scope>
    <source>
        <strain evidence="2 3">NEAU-LD23</strain>
    </source>
</reference>
<accession>A0A3M8WHZ7</accession>
<sequence>MITAWLAGAPASPSQLIRCAPALQMSEDTLLDAIVGKRDRRHWPLPEPAPDRIGRPAPEPPADNP</sequence>
<dbReference type="AlphaFoldDB" id="A0A3M8WHZ7"/>
<evidence type="ECO:0000256" key="1">
    <source>
        <dbReference type="SAM" id="MobiDB-lite"/>
    </source>
</evidence>
<dbReference type="EMBL" id="RIBZ01000162">
    <property type="protein sequence ID" value="RNG28321.1"/>
    <property type="molecule type" value="Genomic_DNA"/>
</dbReference>
<feature type="region of interest" description="Disordered" evidence="1">
    <location>
        <begin position="40"/>
        <end position="65"/>
    </location>
</feature>